<gene>
    <name evidence="7" type="ORF">GO014_14705</name>
</gene>
<dbReference type="CDD" id="cd08504">
    <property type="entry name" value="PBP2_OppA"/>
    <property type="match status" value="1"/>
</dbReference>
<feature type="signal peptide" evidence="5">
    <location>
        <begin position="1"/>
        <end position="25"/>
    </location>
</feature>
<dbReference type="GO" id="GO:1904680">
    <property type="term" value="F:peptide transmembrane transporter activity"/>
    <property type="evidence" value="ECO:0007669"/>
    <property type="project" value="TreeGrafter"/>
</dbReference>
<dbReference type="RefSeq" id="WP_157291081.1">
    <property type="nucleotide sequence ID" value="NZ_WQRF01000005.1"/>
</dbReference>
<accession>A0A7X3FUN4</accession>
<sequence>MKFTTALKAVALASVFSLSFGAVQAQTLHMMNGGEPASLDPHRVSGDWENRIVGDYIEGLMTEDAEGAPILGAAESYEVSEDGLVYTFKIREDSVWSDGEPVTAGDFVFAFQRLMNPETAAGYAYLQYPIKNAEAVNAGEMELSELGVAAIDDKTLEITLENPAPFFLGALTHYTAYPVPQHAVEEFGDDWIQPQNIVGNGPYTPVEWVPGSHIKSVKSESYHDAENVQIEEVMYYALDDLTAAVNRYRAGEFDILTDFPADQVTALGEDAAVAAFQGVHYYVMNQNAEKLQDVNVRKALSMAINREVIGPDLWGTGEVAAYSWVPPGTANYVEDAFQYEWADTPYGERVEEARALMEAAGYSADNPLKLTINYNTNDNHQRLAVAISSMWEQVHVTTELSNAEVAVHYDALQNNDFDSIGRAGWLMDYNDPINMLELLRSDIQYNYGRYSNPEFDQLLRDSATELDLEARAEILAKAETIAMEDYAALPLAFYVSRNAVSPRIEGFVPNARDVHRTRWMSKSE</sequence>
<dbReference type="GO" id="GO:0015833">
    <property type="term" value="P:peptide transport"/>
    <property type="evidence" value="ECO:0007669"/>
    <property type="project" value="TreeGrafter"/>
</dbReference>
<dbReference type="AlphaFoldDB" id="A0A7X3FUN4"/>
<dbReference type="InterPro" id="IPR030678">
    <property type="entry name" value="Peptide/Ni-bd"/>
</dbReference>
<evidence type="ECO:0000256" key="3">
    <source>
        <dbReference type="ARBA" id="ARBA00022448"/>
    </source>
</evidence>
<dbReference type="Pfam" id="PF00496">
    <property type="entry name" value="SBP_bac_5"/>
    <property type="match status" value="1"/>
</dbReference>
<dbReference type="GO" id="GO:0030288">
    <property type="term" value="C:outer membrane-bounded periplasmic space"/>
    <property type="evidence" value="ECO:0007669"/>
    <property type="project" value="TreeGrafter"/>
</dbReference>
<evidence type="ECO:0000256" key="1">
    <source>
        <dbReference type="ARBA" id="ARBA00004418"/>
    </source>
</evidence>
<dbReference type="InterPro" id="IPR039424">
    <property type="entry name" value="SBP_5"/>
</dbReference>
<dbReference type="Gene3D" id="3.40.190.10">
    <property type="entry name" value="Periplasmic binding protein-like II"/>
    <property type="match status" value="1"/>
</dbReference>
<evidence type="ECO:0000256" key="5">
    <source>
        <dbReference type="SAM" id="SignalP"/>
    </source>
</evidence>
<keyword evidence="8" id="KW-1185">Reference proteome</keyword>
<evidence type="ECO:0000256" key="2">
    <source>
        <dbReference type="ARBA" id="ARBA00005695"/>
    </source>
</evidence>
<dbReference type="EMBL" id="WQRF01000005">
    <property type="protein sequence ID" value="MVT00276.1"/>
    <property type="molecule type" value="Genomic_DNA"/>
</dbReference>
<dbReference type="Gene3D" id="3.90.76.10">
    <property type="entry name" value="Dipeptide-binding Protein, Domain 1"/>
    <property type="match status" value="1"/>
</dbReference>
<dbReference type="GO" id="GO:0043190">
    <property type="term" value="C:ATP-binding cassette (ABC) transporter complex"/>
    <property type="evidence" value="ECO:0007669"/>
    <property type="project" value="InterPro"/>
</dbReference>
<comment type="similarity">
    <text evidence="2">Belongs to the bacterial solute-binding protein 5 family.</text>
</comment>
<protein>
    <submittedName>
        <fullName evidence="7">Peptide ABC transporter substrate-binding protein</fullName>
    </submittedName>
</protein>
<dbReference type="Gene3D" id="3.10.105.10">
    <property type="entry name" value="Dipeptide-binding Protein, Domain 3"/>
    <property type="match status" value="1"/>
</dbReference>
<evidence type="ECO:0000259" key="6">
    <source>
        <dbReference type="Pfam" id="PF00496"/>
    </source>
</evidence>
<comment type="subcellular location">
    <subcellularLocation>
        <location evidence="1">Periplasm</location>
    </subcellularLocation>
</comment>
<dbReference type="FunFam" id="3.90.76.10:FF:000001">
    <property type="entry name" value="Oligopeptide ABC transporter substrate-binding protein"/>
    <property type="match status" value="1"/>
</dbReference>
<evidence type="ECO:0000313" key="7">
    <source>
        <dbReference type="EMBL" id="MVT00276.1"/>
    </source>
</evidence>
<name>A0A7X3FUN4_9HYPH</name>
<comment type="caution">
    <text evidence="7">The sequence shown here is derived from an EMBL/GenBank/DDBJ whole genome shotgun (WGS) entry which is preliminary data.</text>
</comment>
<dbReference type="Proteomes" id="UP000438106">
    <property type="component" value="Unassembled WGS sequence"/>
</dbReference>
<proteinExistence type="inferred from homology"/>
<reference evidence="7 8" key="1">
    <citation type="submission" date="2019-12" db="EMBL/GenBank/DDBJ databases">
        <title>Devosia maris sp. nov., isolated from the deep seawater.</title>
        <authorList>
            <person name="Liu Y."/>
        </authorList>
    </citation>
    <scope>NUCLEOTIDE SEQUENCE [LARGE SCALE GENOMIC DNA]</scope>
    <source>
        <strain evidence="7 8">L53-10-65</strain>
    </source>
</reference>
<dbReference type="PIRSF" id="PIRSF002741">
    <property type="entry name" value="MppA"/>
    <property type="match status" value="1"/>
</dbReference>
<dbReference type="SUPFAM" id="SSF53850">
    <property type="entry name" value="Periplasmic binding protein-like II"/>
    <property type="match status" value="1"/>
</dbReference>
<feature type="domain" description="Solute-binding protein family 5" evidence="6">
    <location>
        <begin position="71"/>
        <end position="442"/>
    </location>
</feature>
<keyword evidence="4 5" id="KW-0732">Signal</keyword>
<organism evidence="7 8">
    <name type="scientific">Devosia marina</name>
    <dbReference type="NCBI Taxonomy" id="2683198"/>
    <lineage>
        <taxon>Bacteria</taxon>
        <taxon>Pseudomonadati</taxon>
        <taxon>Pseudomonadota</taxon>
        <taxon>Alphaproteobacteria</taxon>
        <taxon>Hyphomicrobiales</taxon>
        <taxon>Devosiaceae</taxon>
        <taxon>Devosia</taxon>
    </lineage>
</organism>
<evidence type="ECO:0000256" key="4">
    <source>
        <dbReference type="ARBA" id="ARBA00022729"/>
    </source>
</evidence>
<dbReference type="InterPro" id="IPR000914">
    <property type="entry name" value="SBP_5_dom"/>
</dbReference>
<evidence type="ECO:0000313" key="8">
    <source>
        <dbReference type="Proteomes" id="UP000438106"/>
    </source>
</evidence>
<dbReference type="PANTHER" id="PTHR30290">
    <property type="entry name" value="PERIPLASMIC BINDING COMPONENT OF ABC TRANSPORTER"/>
    <property type="match status" value="1"/>
</dbReference>
<feature type="chain" id="PRO_5031049864" evidence="5">
    <location>
        <begin position="26"/>
        <end position="524"/>
    </location>
</feature>
<dbReference type="PANTHER" id="PTHR30290:SF10">
    <property type="entry name" value="PERIPLASMIC OLIGOPEPTIDE-BINDING PROTEIN-RELATED"/>
    <property type="match status" value="1"/>
</dbReference>
<keyword evidence="3" id="KW-0813">Transport</keyword>